<feature type="non-terminal residue" evidence="1">
    <location>
        <position position="68"/>
    </location>
</feature>
<sequence length="68" mass="7441">MMKTALNQNLLLVEDNVKDSLNVLLNGIKGPGLSAMLHVVSLIKHERLFVSIMSIPVCLMNSVLHSIS</sequence>
<keyword evidence="2" id="KW-1185">Reference proteome</keyword>
<evidence type="ECO:0000313" key="1">
    <source>
        <dbReference type="EMBL" id="KFM70757.1"/>
    </source>
</evidence>
<accession>A0A087U068</accession>
<name>A0A087U068_STEMI</name>
<organism evidence="1 2">
    <name type="scientific">Stegodyphus mimosarum</name>
    <name type="common">African social velvet spider</name>
    <dbReference type="NCBI Taxonomy" id="407821"/>
    <lineage>
        <taxon>Eukaryota</taxon>
        <taxon>Metazoa</taxon>
        <taxon>Ecdysozoa</taxon>
        <taxon>Arthropoda</taxon>
        <taxon>Chelicerata</taxon>
        <taxon>Arachnida</taxon>
        <taxon>Araneae</taxon>
        <taxon>Araneomorphae</taxon>
        <taxon>Entelegynae</taxon>
        <taxon>Eresoidea</taxon>
        <taxon>Eresidae</taxon>
        <taxon>Stegodyphus</taxon>
    </lineage>
</organism>
<proteinExistence type="predicted"/>
<dbReference type="AlphaFoldDB" id="A0A087U068"/>
<protein>
    <submittedName>
        <fullName evidence="1">Uncharacterized protein</fullName>
    </submittedName>
</protein>
<gene>
    <name evidence="1" type="ORF">X975_10282</name>
</gene>
<dbReference type="EMBL" id="KK117542">
    <property type="protein sequence ID" value="KFM70757.1"/>
    <property type="molecule type" value="Genomic_DNA"/>
</dbReference>
<reference evidence="1 2" key="1">
    <citation type="submission" date="2013-11" db="EMBL/GenBank/DDBJ databases">
        <title>Genome sequencing of Stegodyphus mimosarum.</title>
        <authorList>
            <person name="Bechsgaard J."/>
        </authorList>
    </citation>
    <scope>NUCLEOTIDE SEQUENCE [LARGE SCALE GENOMIC DNA]</scope>
</reference>
<evidence type="ECO:0000313" key="2">
    <source>
        <dbReference type="Proteomes" id="UP000054359"/>
    </source>
</evidence>
<dbReference type="Proteomes" id="UP000054359">
    <property type="component" value="Unassembled WGS sequence"/>
</dbReference>